<organism evidence="2 3">
    <name type="scientific">Desulforamulus ruminis (strain ATCC 23193 / DSM 2154 / NCIMB 8452 / DL)</name>
    <name type="common">Desulfotomaculum ruminis</name>
    <dbReference type="NCBI Taxonomy" id="696281"/>
    <lineage>
        <taxon>Bacteria</taxon>
        <taxon>Bacillati</taxon>
        <taxon>Bacillota</taxon>
        <taxon>Clostridia</taxon>
        <taxon>Eubacteriales</taxon>
        <taxon>Peptococcaceae</taxon>
        <taxon>Desulforamulus</taxon>
    </lineage>
</organism>
<dbReference type="KEGG" id="dru:Desru_3205"/>
<dbReference type="RefSeq" id="WP_013843162.1">
    <property type="nucleotide sequence ID" value="NC_015589.1"/>
</dbReference>
<dbReference type="AlphaFoldDB" id="F6DV17"/>
<dbReference type="Proteomes" id="UP000009234">
    <property type="component" value="Chromosome"/>
</dbReference>
<evidence type="ECO:0000313" key="3">
    <source>
        <dbReference type="Proteomes" id="UP000009234"/>
    </source>
</evidence>
<keyword evidence="1" id="KW-1133">Transmembrane helix</keyword>
<reference evidence="3" key="1">
    <citation type="submission" date="2011-05" db="EMBL/GenBank/DDBJ databases">
        <title>Complete sequence of Desulfotomaculum ruminis DSM 2154.</title>
        <authorList>
            <person name="Lucas S."/>
            <person name="Copeland A."/>
            <person name="Lapidus A."/>
            <person name="Cheng J.-F."/>
            <person name="Goodwin L."/>
            <person name="Pitluck S."/>
            <person name="Lu M."/>
            <person name="Detter J.C."/>
            <person name="Han C."/>
            <person name="Tapia R."/>
            <person name="Land M."/>
            <person name="Hauser L."/>
            <person name="Kyrpides N."/>
            <person name="Ivanova N."/>
            <person name="Mikhailova N."/>
            <person name="Pagani I."/>
            <person name="Stams A.J.M."/>
            <person name="Plugge C.M."/>
            <person name="Muyzer G."/>
            <person name="Kuever J."/>
            <person name="Parshina S.N."/>
            <person name="Ivanova A.E."/>
            <person name="Nazina T.N."/>
            <person name="Brambilla E."/>
            <person name="Spring S."/>
            <person name="Klenk H.-P."/>
            <person name="Woyke T."/>
        </authorList>
    </citation>
    <scope>NUCLEOTIDE SEQUENCE [LARGE SCALE GENOMIC DNA]</scope>
    <source>
        <strain evidence="3">ATCC 23193 / DSM 2154 / NCIB 8452 / DL</strain>
    </source>
</reference>
<feature type="transmembrane region" description="Helical" evidence="1">
    <location>
        <begin position="76"/>
        <end position="101"/>
    </location>
</feature>
<dbReference type="eggNOG" id="ENOG502ZT42">
    <property type="taxonomic scope" value="Bacteria"/>
</dbReference>
<name>F6DV17_DESRL</name>
<reference evidence="2 3" key="2">
    <citation type="journal article" date="2012" name="Stand. Genomic Sci.">
        <title>Complete genome sequence of the sulfate-reducing firmicute Desulfotomaculum ruminis type strain (DL(T)).</title>
        <authorList>
            <person name="Spring S."/>
            <person name="Visser M."/>
            <person name="Lu M."/>
            <person name="Copeland A."/>
            <person name="Lapidus A."/>
            <person name="Lucas S."/>
            <person name="Cheng J.F."/>
            <person name="Han C."/>
            <person name="Tapia R."/>
            <person name="Goodwin L.A."/>
            <person name="Pitluck S."/>
            <person name="Ivanova N."/>
            <person name="Land M."/>
            <person name="Hauser L."/>
            <person name="Larimer F."/>
            <person name="Rohde M."/>
            <person name="Goker M."/>
            <person name="Detter J.C."/>
            <person name="Kyrpides N.C."/>
            <person name="Woyke T."/>
            <person name="Schaap P.J."/>
            <person name="Plugge C.M."/>
            <person name="Muyzer G."/>
            <person name="Kuever J."/>
            <person name="Pereira I.A."/>
            <person name="Parshina S.N."/>
            <person name="Bernier-Latmani R."/>
            <person name="Stams A.J."/>
            <person name="Klenk H.P."/>
        </authorList>
    </citation>
    <scope>NUCLEOTIDE SEQUENCE [LARGE SCALE GENOMIC DNA]</scope>
    <source>
        <strain evidence="3">ATCC 23193 / DSM 2154 / NCIB 8452 / DL</strain>
    </source>
</reference>
<protein>
    <submittedName>
        <fullName evidence="2">Uncharacterized protein</fullName>
    </submittedName>
</protein>
<gene>
    <name evidence="2" type="ordered locus">Desru_3205</name>
</gene>
<keyword evidence="1" id="KW-0472">Membrane</keyword>
<keyword evidence="1" id="KW-0812">Transmembrane</keyword>
<keyword evidence="3" id="KW-1185">Reference proteome</keyword>
<sequence length="105" mass="12070">MPALIISLILIVLCVYFAVFYFKKTEKKINLEKRGINIVIFVLSLISLIISLKLFWNMGVYVDDYGSSPVLVSGGWFWLNMDWLRLGLLFVLCVISGLKLIKRPK</sequence>
<feature type="transmembrane region" description="Helical" evidence="1">
    <location>
        <begin position="6"/>
        <end position="23"/>
    </location>
</feature>
<accession>F6DV17</accession>
<feature type="transmembrane region" description="Helical" evidence="1">
    <location>
        <begin position="35"/>
        <end position="56"/>
    </location>
</feature>
<dbReference type="HOGENOM" id="CLU_176878_0_0_9"/>
<evidence type="ECO:0000313" key="2">
    <source>
        <dbReference type="EMBL" id="AEG61414.1"/>
    </source>
</evidence>
<proteinExistence type="predicted"/>
<dbReference type="EMBL" id="CP002780">
    <property type="protein sequence ID" value="AEG61414.1"/>
    <property type="molecule type" value="Genomic_DNA"/>
</dbReference>
<evidence type="ECO:0000256" key="1">
    <source>
        <dbReference type="SAM" id="Phobius"/>
    </source>
</evidence>